<evidence type="ECO:0000313" key="3">
    <source>
        <dbReference type="EMBL" id="QKG71204.1"/>
    </source>
</evidence>
<dbReference type="KEGG" id="emv:HQR01_07345"/>
<feature type="domain" description="DUF2314" evidence="2">
    <location>
        <begin position="64"/>
        <end position="185"/>
    </location>
</feature>
<accession>A0A7D4BNQ0</accession>
<protein>
    <submittedName>
        <fullName evidence="3">DUF2314 domain-containing protein</fullName>
    </submittedName>
</protein>
<dbReference type="AlphaFoldDB" id="A0A7D4BNQ0"/>
<organism evidence="3 4">
    <name type="scientific">Erythrobacter mangrovi</name>
    <dbReference type="NCBI Taxonomy" id="2739433"/>
    <lineage>
        <taxon>Bacteria</taxon>
        <taxon>Pseudomonadati</taxon>
        <taxon>Pseudomonadota</taxon>
        <taxon>Alphaproteobacteria</taxon>
        <taxon>Sphingomonadales</taxon>
        <taxon>Erythrobacteraceae</taxon>
        <taxon>Erythrobacter/Porphyrobacter group</taxon>
        <taxon>Erythrobacter</taxon>
    </lineage>
</organism>
<dbReference type="Pfam" id="PF10077">
    <property type="entry name" value="DUF2314"/>
    <property type="match status" value="1"/>
</dbReference>
<evidence type="ECO:0000259" key="2">
    <source>
        <dbReference type="Pfam" id="PF10077"/>
    </source>
</evidence>
<dbReference type="InterPro" id="IPR018756">
    <property type="entry name" value="DUF2314"/>
</dbReference>
<keyword evidence="1" id="KW-0732">Signal</keyword>
<evidence type="ECO:0000313" key="4">
    <source>
        <dbReference type="Proteomes" id="UP000504693"/>
    </source>
</evidence>
<dbReference type="EMBL" id="CP053921">
    <property type="protein sequence ID" value="QKG71204.1"/>
    <property type="molecule type" value="Genomic_DNA"/>
</dbReference>
<feature type="signal peptide" evidence="1">
    <location>
        <begin position="1"/>
        <end position="22"/>
    </location>
</feature>
<keyword evidence="4" id="KW-1185">Reference proteome</keyword>
<feature type="chain" id="PRO_5028965235" evidence="1">
    <location>
        <begin position="23"/>
        <end position="188"/>
    </location>
</feature>
<evidence type="ECO:0000256" key="1">
    <source>
        <dbReference type="SAM" id="SignalP"/>
    </source>
</evidence>
<proteinExistence type="predicted"/>
<reference evidence="3 4" key="1">
    <citation type="submission" date="2020-05" db="EMBL/GenBank/DDBJ databases">
        <title>Erythrobacter mangrovi sp. nov., isolated from rhizosphere soil of mangrove plant (Kandelia candel).</title>
        <authorList>
            <person name="Ye Y.H."/>
        </authorList>
    </citation>
    <scope>NUCLEOTIDE SEQUENCE [LARGE SCALE GENOMIC DNA]</scope>
    <source>
        <strain evidence="3 4">EB310</strain>
    </source>
</reference>
<gene>
    <name evidence="3" type="ORF">HQR01_07345</name>
</gene>
<sequence>MLRASFLAKYLAAMESPLTACANDCSSTVRNGWWPLVLLGVFVMFWSWKWVRQAPAGIAFEPNDPAMLVAKAEARESLPTFWHAYHHPDPNDREFILKFNLTPESDAELIWATDIAVRGDRVFGRLGNQPLAPDFHQGQEVEIDPDQIVDWSYVKNGVAQGHFQTRVMMSYMPSHVVKEAKQQLGWAD</sequence>
<dbReference type="Proteomes" id="UP000504693">
    <property type="component" value="Chromosome"/>
</dbReference>
<name>A0A7D4BNQ0_9SPHN</name>